<dbReference type="EMBL" id="OC854757">
    <property type="protein sequence ID" value="CAD7620260.1"/>
    <property type="molecule type" value="Genomic_DNA"/>
</dbReference>
<feature type="region of interest" description="Disordered" evidence="1">
    <location>
        <begin position="137"/>
        <end position="158"/>
    </location>
</feature>
<dbReference type="AlphaFoldDB" id="A0A7R9PU05"/>
<gene>
    <name evidence="2" type="ORF">OSB1V03_LOCUS752</name>
</gene>
<evidence type="ECO:0000256" key="1">
    <source>
        <dbReference type="SAM" id="MobiDB-lite"/>
    </source>
</evidence>
<evidence type="ECO:0000313" key="3">
    <source>
        <dbReference type="Proteomes" id="UP000759131"/>
    </source>
</evidence>
<sequence length="158" mass="17988">MYVSVPQIGVLVVHRERHPSLAPNQSHSHHHNPHLNQHSHHNSHHSNHNPIHHSLHPTVSQSQSVTHSHHNHGHSPQGPTHPSQPSHHTVMLTNGQTAQSVVIAANDMQNSVHNQKHNQNSNRSQDDAMVRYFFQRPQTDPDFQNYNKHSRWALGDDS</sequence>
<feature type="compositionally biased region" description="Basic residues" evidence="1">
    <location>
        <begin position="27"/>
        <end position="55"/>
    </location>
</feature>
<reference evidence="2" key="1">
    <citation type="submission" date="2020-11" db="EMBL/GenBank/DDBJ databases">
        <authorList>
            <person name="Tran Van P."/>
        </authorList>
    </citation>
    <scope>NUCLEOTIDE SEQUENCE</scope>
</reference>
<dbReference type="EMBL" id="CAJPIZ010000182">
    <property type="protein sequence ID" value="CAG2100690.1"/>
    <property type="molecule type" value="Genomic_DNA"/>
</dbReference>
<dbReference type="OrthoDB" id="668540at2759"/>
<protein>
    <submittedName>
        <fullName evidence="2">Uncharacterized protein</fullName>
    </submittedName>
</protein>
<feature type="non-terminal residue" evidence="2">
    <location>
        <position position="1"/>
    </location>
</feature>
<organism evidence="2">
    <name type="scientific">Medioppia subpectinata</name>
    <dbReference type="NCBI Taxonomy" id="1979941"/>
    <lineage>
        <taxon>Eukaryota</taxon>
        <taxon>Metazoa</taxon>
        <taxon>Ecdysozoa</taxon>
        <taxon>Arthropoda</taxon>
        <taxon>Chelicerata</taxon>
        <taxon>Arachnida</taxon>
        <taxon>Acari</taxon>
        <taxon>Acariformes</taxon>
        <taxon>Sarcoptiformes</taxon>
        <taxon>Oribatida</taxon>
        <taxon>Brachypylina</taxon>
        <taxon>Oppioidea</taxon>
        <taxon>Oppiidae</taxon>
        <taxon>Medioppia</taxon>
    </lineage>
</organism>
<dbReference type="Proteomes" id="UP000759131">
    <property type="component" value="Unassembled WGS sequence"/>
</dbReference>
<feature type="compositionally biased region" description="Low complexity" evidence="1">
    <location>
        <begin position="56"/>
        <end position="66"/>
    </location>
</feature>
<accession>A0A7R9PU05</accession>
<feature type="compositionally biased region" description="Polar residues" evidence="1">
    <location>
        <begin position="77"/>
        <end position="89"/>
    </location>
</feature>
<feature type="region of interest" description="Disordered" evidence="1">
    <location>
        <begin position="21"/>
        <end position="89"/>
    </location>
</feature>
<evidence type="ECO:0000313" key="2">
    <source>
        <dbReference type="EMBL" id="CAD7620260.1"/>
    </source>
</evidence>
<feature type="compositionally biased region" description="Polar residues" evidence="1">
    <location>
        <begin position="137"/>
        <end position="147"/>
    </location>
</feature>
<name>A0A7R9PU05_9ACAR</name>
<keyword evidence="3" id="KW-1185">Reference proteome</keyword>
<proteinExistence type="predicted"/>